<sequence>MRGTLVHLISSTIITIYIFQIQAQAAPATPPVIKQLSSILKWTSTKSPVSVWRQQVDATGSRATV</sequence>
<accession>A0A251URC4</accession>
<evidence type="ECO:0000313" key="3">
    <source>
        <dbReference type="EMBL" id="OTG25937.1"/>
    </source>
</evidence>
<proteinExistence type="predicted"/>
<evidence type="ECO:0000313" key="4">
    <source>
        <dbReference type="Proteomes" id="UP000215914"/>
    </source>
</evidence>
<gene>
    <name evidence="3" type="ORF">HannXRQ_Chr05g0153131</name>
    <name evidence="2" type="ORF">HanXRQr2_Chr05g0223301</name>
</gene>
<dbReference type="Gramene" id="mRNA:HanXRQr2_Chr05g0223301">
    <property type="protein sequence ID" value="mRNA:HanXRQr2_Chr05g0223301"/>
    <property type="gene ID" value="HanXRQr2_Chr05g0223301"/>
</dbReference>
<dbReference type="Proteomes" id="UP000215914">
    <property type="component" value="Chromosome 5"/>
</dbReference>
<keyword evidence="1" id="KW-0732">Signal</keyword>
<dbReference type="EMBL" id="CM007894">
    <property type="protein sequence ID" value="OTG25937.1"/>
    <property type="molecule type" value="Genomic_DNA"/>
</dbReference>
<dbReference type="EMBL" id="MNCJ02000320">
    <property type="protein sequence ID" value="KAF5806599.1"/>
    <property type="molecule type" value="Genomic_DNA"/>
</dbReference>
<feature type="signal peptide" evidence="1">
    <location>
        <begin position="1"/>
        <end position="25"/>
    </location>
</feature>
<dbReference type="AlphaFoldDB" id="A0A251URC4"/>
<reference evidence="2 4" key="1">
    <citation type="journal article" date="2017" name="Nature">
        <title>The sunflower genome provides insights into oil metabolism, flowering and Asterid evolution.</title>
        <authorList>
            <person name="Badouin H."/>
            <person name="Gouzy J."/>
            <person name="Grassa C.J."/>
            <person name="Murat F."/>
            <person name="Staton S.E."/>
            <person name="Cottret L."/>
            <person name="Lelandais-Briere C."/>
            <person name="Owens G.L."/>
            <person name="Carrere S."/>
            <person name="Mayjonade B."/>
            <person name="Legrand L."/>
            <person name="Gill N."/>
            <person name="Kane N.C."/>
            <person name="Bowers J.E."/>
            <person name="Hubner S."/>
            <person name="Bellec A."/>
            <person name="Berard A."/>
            <person name="Berges H."/>
            <person name="Blanchet N."/>
            <person name="Boniface M.C."/>
            <person name="Brunel D."/>
            <person name="Catrice O."/>
            <person name="Chaidir N."/>
            <person name="Claudel C."/>
            <person name="Donnadieu C."/>
            <person name="Faraut T."/>
            <person name="Fievet G."/>
            <person name="Helmstetter N."/>
            <person name="King M."/>
            <person name="Knapp S.J."/>
            <person name="Lai Z."/>
            <person name="Le Paslier M.C."/>
            <person name="Lippi Y."/>
            <person name="Lorenzon L."/>
            <person name="Mandel J.R."/>
            <person name="Marage G."/>
            <person name="Marchand G."/>
            <person name="Marquand E."/>
            <person name="Bret-Mestries E."/>
            <person name="Morien E."/>
            <person name="Nambeesan S."/>
            <person name="Nguyen T."/>
            <person name="Pegot-Espagnet P."/>
            <person name="Pouilly N."/>
            <person name="Raftis F."/>
            <person name="Sallet E."/>
            <person name="Schiex T."/>
            <person name="Thomas J."/>
            <person name="Vandecasteele C."/>
            <person name="Vares D."/>
            <person name="Vear F."/>
            <person name="Vautrin S."/>
            <person name="Crespi M."/>
            <person name="Mangin B."/>
            <person name="Burke J.M."/>
            <person name="Salse J."/>
            <person name="Munos S."/>
            <person name="Vincourt P."/>
            <person name="Rieseberg L.H."/>
            <person name="Langlade N.B."/>
        </authorList>
    </citation>
    <scope>NUCLEOTIDE SEQUENCE [LARGE SCALE GENOMIC DNA]</scope>
    <source>
        <strain evidence="4">cv. SF193</strain>
        <tissue evidence="2">Leaves</tissue>
    </source>
</reference>
<reference evidence="3" key="2">
    <citation type="submission" date="2017-02" db="EMBL/GenBank/DDBJ databases">
        <title>Sunflower complete genome.</title>
        <authorList>
            <person name="Langlade N."/>
            <person name="Munos S."/>
        </authorList>
    </citation>
    <scope>NUCLEOTIDE SEQUENCE [LARGE SCALE GENOMIC DNA]</scope>
    <source>
        <tissue evidence="3">Leaves</tissue>
    </source>
</reference>
<evidence type="ECO:0000256" key="1">
    <source>
        <dbReference type="SAM" id="SignalP"/>
    </source>
</evidence>
<keyword evidence="4" id="KW-1185">Reference proteome</keyword>
<dbReference type="InParanoid" id="A0A251URC4"/>
<evidence type="ECO:0000313" key="2">
    <source>
        <dbReference type="EMBL" id="KAF5806599.1"/>
    </source>
</evidence>
<protein>
    <submittedName>
        <fullName evidence="3">Uncharacterized protein</fullName>
    </submittedName>
</protein>
<name>A0A251URC4_HELAN</name>
<feature type="chain" id="PRO_5012513117" evidence="1">
    <location>
        <begin position="26"/>
        <end position="65"/>
    </location>
</feature>
<reference evidence="2" key="3">
    <citation type="submission" date="2020-06" db="EMBL/GenBank/DDBJ databases">
        <title>Helianthus annuus Genome sequencing and assembly Release 2.</title>
        <authorList>
            <person name="Gouzy J."/>
            <person name="Langlade N."/>
            <person name="Munos S."/>
        </authorList>
    </citation>
    <scope>NUCLEOTIDE SEQUENCE</scope>
    <source>
        <tissue evidence="2">Leaves</tissue>
    </source>
</reference>
<organism evidence="3 4">
    <name type="scientific">Helianthus annuus</name>
    <name type="common">Common sunflower</name>
    <dbReference type="NCBI Taxonomy" id="4232"/>
    <lineage>
        <taxon>Eukaryota</taxon>
        <taxon>Viridiplantae</taxon>
        <taxon>Streptophyta</taxon>
        <taxon>Embryophyta</taxon>
        <taxon>Tracheophyta</taxon>
        <taxon>Spermatophyta</taxon>
        <taxon>Magnoliopsida</taxon>
        <taxon>eudicotyledons</taxon>
        <taxon>Gunneridae</taxon>
        <taxon>Pentapetalae</taxon>
        <taxon>asterids</taxon>
        <taxon>campanulids</taxon>
        <taxon>Asterales</taxon>
        <taxon>Asteraceae</taxon>
        <taxon>Asteroideae</taxon>
        <taxon>Heliantheae alliance</taxon>
        <taxon>Heliantheae</taxon>
        <taxon>Helianthus</taxon>
    </lineage>
</organism>